<protein>
    <submittedName>
        <fullName evidence="1">Uncharacterized protein</fullName>
    </submittedName>
</protein>
<sequence length="32" mass="3826">MIFKCTLVLSLPHDFVYERHRLKDSHVDIKNA</sequence>
<organism evidence="1 2">
    <name type="scientific">Gimesia alba</name>
    <dbReference type="NCBI Taxonomy" id="2527973"/>
    <lineage>
        <taxon>Bacteria</taxon>
        <taxon>Pseudomonadati</taxon>
        <taxon>Planctomycetota</taxon>
        <taxon>Planctomycetia</taxon>
        <taxon>Planctomycetales</taxon>
        <taxon>Planctomycetaceae</taxon>
        <taxon>Gimesia</taxon>
    </lineage>
</organism>
<evidence type="ECO:0000313" key="1">
    <source>
        <dbReference type="EMBL" id="QDT43137.1"/>
    </source>
</evidence>
<dbReference type="Proteomes" id="UP000317171">
    <property type="component" value="Chromosome"/>
</dbReference>
<dbReference type="AlphaFoldDB" id="A0A517RGX5"/>
<reference evidence="1 2" key="1">
    <citation type="submission" date="2019-02" db="EMBL/GenBank/DDBJ databases">
        <title>Deep-cultivation of Planctomycetes and their phenomic and genomic characterization uncovers novel biology.</title>
        <authorList>
            <person name="Wiegand S."/>
            <person name="Jogler M."/>
            <person name="Boedeker C."/>
            <person name="Pinto D."/>
            <person name="Vollmers J."/>
            <person name="Rivas-Marin E."/>
            <person name="Kohn T."/>
            <person name="Peeters S.H."/>
            <person name="Heuer A."/>
            <person name="Rast P."/>
            <person name="Oberbeckmann S."/>
            <person name="Bunk B."/>
            <person name="Jeske O."/>
            <person name="Meyerdierks A."/>
            <person name="Storesund J.E."/>
            <person name="Kallscheuer N."/>
            <person name="Luecker S."/>
            <person name="Lage O.M."/>
            <person name="Pohl T."/>
            <person name="Merkel B.J."/>
            <person name="Hornburger P."/>
            <person name="Mueller R.-W."/>
            <person name="Bruemmer F."/>
            <person name="Labrenz M."/>
            <person name="Spormann A.M."/>
            <person name="Op den Camp H."/>
            <person name="Overmann J."/>
            <person name="Amann R."/>
            <person name="Jetten M.S.M."/>
            <person name="Mascher T."/>
            <person name="Medema M.H."/>
            <person name="Devos D.P."/>
            <person name="Kaster A.-K."/>
            <person name="Ovreas L."/>
            <person name="Rohde M."/>
            <person name="Galperin M.Y."/>
            <person name="Jogler C."/>
        </authorList>
    </citation>
    <scope>NUCLEOTIDE SEQUENCE [LARGE SCALE GENOMIC DNA]</scope>
    <source>
        <strain evidence="1 2">Pan241w</strain>
    </source>
</reference>
<accession>A0A517RGX5</accession>
<gene>
    <name evidence="1" type="ORF">Pan241w_32360</name>
</gene>
<name>A0A517RGX5_9PLAN</name>
<keyword evidence="2" id="KW-1185">Reference proteome</keyword>
<dbReference type="EMBL" id="CP036269">
    <property type="protein sequence ID" value="QDT43137.1"/>
    <property type="molecule type" value="Genomic_DNA"/>
</dbReference>
<dbReference type="KEGG" id="gaz:Pan241w_32360"/>
<proteinExistence type="predicted"/>
<evidence type="ECO:0000313" key="2">
    <source>
        <dbReference type="Proteomes" id="UP000317171"/>
    </source>
</evidence>